<evidence type="ECO:0000313" key="3">
    <source>
        <dbReference type="Proteomes" id="UP000217199"/>
    </source>
</evidence>
<gene>
    <name evidence="2" type="ORF">PNOK_0771700</name>
</gene>
<name>A0A286U943_9AGAM</name>
<reference evidence="2 3" key="1">
    <citation type="journal article" date="2017" name="Mol. Ecol.">
        <title>Comparative and population genomic landscape of Phellinus noxius: A hypervariable fungus causing root rot in trees.</title>
        <authorList>
            <person name="Chung C.L."/>
            <person name="Lee T.J."/>
            <person name="Akiba M."/>
            <person name="Lee H.H."/>
            <person name="Kuo T.H."/>
            <person name="Liu D."/>
            <person name="Ke H.M."/>
            <person name="Yokoi T."/>
            <person name="Roa M.B."/>
            <person name="Lu M.J."/>
            <person name="Chang Y.Y."/>
            <person name="Ann P.J."/>
            <person name="Tsai J.N."/>
            <person name="Chen C.Y."/>
            <person name="Tzean S.S."/>
            <person name="Ota Y."/>
            <person name="Hattori T."/>
            <person name="Sahashi N."/>
            <person name="Liou R.F."/>
            <person name="Kikuchi T."/>
            <person name="Tsai I.J."/>
        </authorList>
    </citation>
    <scope>NUCLEOTIDE SEQUENCE [LARGE SCALE GENOMIC DNA]</scope>
    <source>
        <strain evidence="2 3">FFPRI411160</strain>
    </source>
</reference>
<sequence>MVTLQVIWMIRLSYNTWRRGLFSLHEEDYRWEVLRRKIPRWFFHVVNLVFIAIIQNILLFLIAIPTHNAAILPTNDRGLRISDYILAALTLVTLIIEFTADNQQYSYQSHKRSGVYVENDWPGARIRWTQADVQRGFITRGLWAWSRHPNFACEQTFWILQAFFPILAAPHVAETEQGKRTPIALIIPPLALCLLFYASTSFTESISENKYPKAYRAYKKRVAKFVPFLTPVKGWLLHLQGKKEYCDRLLFEDVISKDEVAKKAE</sequence>
<keyword evidence="3" id="KW-1185">Reference proteome</keyword>
<feature type="transmembrane region" description="Helical" evidence="1">
    <location>
        <begin position="84"/>
        <end position="100"/>
    </location>
</feature>
<evidence type="ECO:0000313" key="2">
    <source>
        <dbReference type="EMBL" id="PAV16097.1"/>
    </source>
</evidence>
<evidence type="ECO:0000256" key="1">
    <source>
        <dbReference type="SAM" id="Phobius"/>
    </source>
</evidence>
<organism evidence="2 3">
    <name type="scientific">Pyrrhoderma noxium</name>
    <dbReference type="NCBI Taxonomy" id="2282107"/>
    <lineage>
        <taxon>Eukaryota</taxon>
        <taxon>Fungi</taxon>
        <taxon>Dikarya</taxon>
        <taxon>Basidiomycota</taxon>
        <taxon>Agaricomycotina</taxon>
        <taxon>Agaricomycetes</taxon>
        <taxon>Hymenochaetales</taxon>
        <taxon>Hymenochaetaceae</taxon>
        <taxon>Pyrrhoderma</taxon>
    </lineage>
</organism>
<feature type="transmembrane region" description="Helical" evidence="1">
    <location>
        <begin position="41"/>
        <end position="64"/>
    </location>
</feature>
<dbReference type="EMBL" id="NBII01000008">
    <property type="protein sequence ID" value="PAV16097.1"/>
    <property type="molecule type" value="Genomic_DNA"/>
</dbReference>
<dbReference type="PANTHER" id="PTHR32251">
    <property type="entry name" value="3-OXO-5-ALPHA-STEROID 4-DEHYDROGENASE"/>
    <property type="match status" value="1"/>
</dbReference>
<comment type="caution">
    <text evidence="2">The sequence shown here is derived from an EMBL/GenBank/DDBJ whole genome shotgun (WGS) entry which is preliminary data.</text>
</comment>
<dbReference type="AlphaFoldDB" id="A0A286U943"/>
<keyword evidence="1" id="KW-0472">Membrane</keyword>
<keyword evidence="1" id="KW-1133">Transmembrane helix</keyword>
<dbReference type="Pfam" id="PF06966">
    <property type="entry name" value="DUF1295"/>
    <property type="match status" value="1"/>
</dbReference>
<dbReference type="Gene3D" id="1.20.120.1630">
    <property type="match status" value="1"/>
</dbReference>
<accession>A0A286U943</accession>
<evidence type="ECO:0008006" key="4">
    <source>
        <dbReference type="Google" id="ProtNLM"/>
    </source>
</evidence>
<dbReference type="FunCoup" id="A0A286U943">
    <property type="interactions" value="140"/>
</dbReference>
<dbReference type="GO" id="GO:0016020">
    <property type="term" value="C:membrane"/>
    <property type="evidence" value="ECO:0007669"/>
    <property type="project" value="TreeGrafter"/>
</dbReference>
<dbReference type="PANTHER" id="PTHR32251:SF23">
    <property type="entry name" value="3-OXO-5-ALPHA-STEROID 4-DEHYDROGENASE (DUF1295)"/>
    <property type="match status" value="1"/>
</dbReference>
<proteinExistence type="predicted"/>
<dbReference type="Proteomes" id="UP000217199">
    <property type="component" value="Unassembled WGS sequence"/>
</dbReference>
<dbReference type="InParanoid" id="A0A286U943"/>
<dbReference type="InterPro" id="IPR010721">
    <property type="entry name" value="UstE-like"/>
</dbReference>
<keyword evidence="1" id="KW-0812">Transmembrane</keyword>
<dbReference type="OrthoDB" id="201504at2759"/>
<protein>
    <recommendedName>
        <fullName evidence="4">DUF1295-domain-containing</fullName>
    </recommendedName>
</protein>